<reference evidence="2" key="1">
    <citation type="submission" date="2018-09" db="EMBL/GenBank/DDBJ databases">
        <authorList>
            <person name="Livingstone P.G."/>
            <person name="Whitworth D.E."/>
        </authorList>
    </citation>
    <scope>NUCLEOTIDE SEQUENCE [LARGE SCALE GENOMIC DNA]</scope>
    <source>
        <strain evidence="2">CA043D</strain>
    </source>
</reference>
<gene>
    <name evidence="1" type="ORF">D7X32_09685</name>
</gene>
<sequence length="355" mass="37833">MARPKSPLVWILLAVGGACALCCTGTLGLMALGLFAGDSNTPGTPAAVAGGAVNRARGSPGEPGGFAFDAPQGWKTQQDGRFILEWTDRGDTLGVEALRLPAVPGLDGAEGKLARLWQERIGADWNDVKPNPLVMRRFVANGARAFFTAAVVRAKNNGRTFRVSLYLVEAGDRLEPLVFIQSFMNPPGSAGEEMSASFSWNTTYVRVEEALKGVRGSPVGLPLVDDAEVVGHFIYGTSTAGQWVNTYTGSTTMTAVSYSVDYTFGADHAFQYKYAGASGQVGAMKFGSEDDQGTWSVKHDVLTLTGAKRTRRYLLIGAARMPEGKRTLYLMPEHPGWSLAPGAIGQNGELYVAAD</sequence>
<proteinExistence type="predicted"/>
<comment type="caution">
    <text evidence="1">The sequence shown here is derived from an EMBL/GenBank/DDBJ whole genome shotgun (WGS) entry which is preliminary data.</text>
</comment>
<accession>A0A3A8KBG1</accession>
<dbReference type="OrthoDB" id="5490771at2"/>
<protein>
    <submittedName>
        <fullName evidence="1">Uncharacterized protein</fullName>
    </submittedName>
</protein>
<evidence type="ECO:0000313" key="2">
    <source>
        <dbReference type="Proteomes" id="UP000268313"/>
    </source>
</evidence>
<organism evidence="1 2">
    <name type="scientific">Corallococcus carmarthensis</name>
    <dbReference type="NCBI Taxonomy" id="2316728"/>
    <lineage>
        <taxon>Bacteria</taxon>
        <taxon>Pseudomonadati</taxon>
        <taxon>Myxococcota</taxon>
        <taxon>Myxococcia</taxon>
        <taxon>Myxococcales</taxon>
        <taxon>Cystobacterineae</taxon>
        <taxon>Myxococcaceae</taxon>
        <taxon>Corallococcus</taxon>
    </lineage>
</organism>
<keyword evidence="2" id="KW-1185">Reference proteome</keyword>
<name>A0A3A8KBG1_9BACT</name>
<dbReference type="AlphaFoldDB" id="A0A3A8KBG1"/>
<dbReference type="PROSITE" id="PS51257">
    <property type="entry name" value="PROKAR_LIPOPROTEIN"/>
    <property type="match status" value="1"/>
</dbReference>
<dbReference type="EMBL" id="RAWE01000024">
    <property type="protein sequence ID" value="RKH04856.1"/>
    <property type="molecule type" value="Genomic_DNA"/>
</dbReference>
<dbReference type="RefSeq" id="WP_120602228.1">
    <property type="nucleotide sequence ID" value="NZ_JABFJX010000007.1"/>
</dbReference>
<dbReference type="Proteomes" id="UP000268313">
    <property type="component" value="Unassembled WGS sequence"/>
</dbReference>
<evidence type="ECO:0000313" key="1">
    <source>
        <dbReference type="EMBL" id="RKH04856.1"/>
    </source>
</evidence>